<dbReference type="EMBL" id="GBXM01080381">
    <property type="protein sequence ID" value="JAH28196.1"/>
    <property type="molecule type" value="Transcribed_RNA"/>
</dbReference>
<reference evidence="1" key="1">
    <citation type="submission" date="2014-11" db="EMBL/GenBank/DDBJ databases">
        <authorList>
            <person name="Amaro Gonzalez C."/>
        </authorList>
    </citation>
    <scope>NUCLEOTIDE SEQUENCE</scope>
</reference>
<evidence type="ECO:0000313" key="1">
    <source>
        <dbReference type="EMBL" id="JAH28196.1"/>
    </source>
</evidence>
<proteinExistence type="predicted"/>
<organism evidence="1">
    <name type="scientific">Anguilla anguilla</name>
    <name type="common">European freshwater eel</name>
    <name type="synonym">Muraena anguilla</name>
    <dbReference type="NCBI Taxonomy" id="7936"/>
    <lineage>
        <taxon>Eukaryota</taxon>
        <taxon>Metazoa</taxon>
        <taxon>Chordata</taxon>
        <taxon>Craniata</taxon>
        <taxon>Vertebrata</taxon>
        <taxon>Euteleostomi</taxon>
        <taxon>Actinopterygii</taxon>
        <taxon>Neopterygii</taxon>
        <taxon>Teleostei</taxon>
        <taxon>Anguilliformes</taxon>
        <taxon>Anguillidae</taxon>
        <taxon>Anguilla</taxon>
    </lineage>
</organism>
<sequence>MLSTNYLRHLVQICYPPPPEKKN</sequence>
<dbReference type="AlphaFoldDB" id="A0A0E9RGC8"/>
<protein>
    <submittedName>
        <fullName evidence="1">Uncharacterized protein</fullName>
    </submittedName>
</protein>
<name>A0A0E9RGC8_ANGAN</name>
<accession>A0A0E9RGC8</accession>
<reference evidence="1" key="2">
    <citation type="journal article" date="2015" name="Fish Shellfish Immunol.">
        <title>Early steps in the European eel (Anguilla anguilla)-Vibrio vulnificus interaction in the gills: Role of the RtxA13 toxin.</title>
        <authorList>
            <person name="Callol A."/>
            <person name="Pajuelo D."/>
            <person name="Ebbesson L."/>
            <person name="Teles M."/>
            <person name="MacKenzie S."/>
            <person name="Amaro C."/>
        </authorList>
    </citation>
    <scope>NUCLEOTIDE SEQUENCE</scope>
</reference>